<dbReference type="Proteomes" id="UP001174909">
    <property type="component" value="Unassembled WGS sequence"/>
</dbReference>
<organism evidence="7 8">
    <name type="scientific">Geodia barretti</name>
    <name type="common">Barrett's horny sponge</name>
    <dbReference type="NCBI Taxonomy" id="519541"/>
    <lineage>
        <taxon>Eukaryota</taxon>
        <taxon>Metazoa</taxon>
        <taxon>Porifera</taxon>
        <taxon>Demospongiae</taxon>
        <taxon>Heteroscleromorpha</taxon>
        <taxon>Tetractinellida</taxon>
        <taxon>Astrophorina</taxon>
        <taxon>Geodiidae</taxon>
        <taxon>Geodia</taxon>
    </lineage>
</organism>
<dbReference type="GO" id="GO:0046513">
    <property type="term" value="P:ceramide biosynthetic process"/>
    <property type="evidence" value="ECO:0007669"/>
    <property type="project" value="TreeGrafter"/>
</dbReference>
<comment type="caution">
    <text evidence="7">The sequence shown here is derived from an EMBL/GenBank/DDBJ whole genome shotgun (WGS) entry which is preliminary data.</text>
</comment>
<evidence type="ECO:0000313" key="8">
    <source>
        <dbReference type="Proteomes" id="UP001174909"/>
    </source>
</evidence>
<dbReference type="Pfam" id="PF14724">
    <property type="entry name" value="mit_SMPDase"/>
    <property type="match status" value="3"/>
</dbReference>
<dbReference type="GO" id="GO:0006685">
    <property type="term" value="P:sphingomyelin catabolic process"/>
    <property type="evidence" value="ECO:0007669"/>
    <property type="project" value="TreeGrafter"/>
</dbReference>
<evidence type="ECO:0000256" key="6">
    <source>
        <dbReference type="SAM" id="Phobius"/>
    </source>
</evidence>
<evidence type="ECO:0000256" key="3">
    <source>
        <dbReference type="ARBA" id="ARBA00022989"/>
    </source>
</evidence>
<proteinExistence type="predicted"/>
<reference evidence="7" key="1">
    <citation type="submission" date="2023-03" db="EMBL/GenBank/DDBJ databases">
        <authorList>
            <person name="Steffen K."/>
            <person name="Cardenas P."/>
        </authorList>
    </citation>
    <scope>NUCLEOTIDE SEQUENCE</scope>
</reference>
<dbReference type="AlphaFoldDB" id="A0AA35SCG4"/>
<evidence type="ECO:0000256" key="2">
    <source>
        <dbReference type="ARBA" id="ARBA00022692"/>
    </source>
</evidence>
<evidence type="ECO:0000256" key="5">
    <source>
        <dbReference type="SAM" id="MobiDB-lite"/>
    </source>
</evidence>
<dbReference type="PANTHER" id="PTHR12988:SF6">
    <property type="entry name" value="SPHINGOMYELIN PHOSPHODIESTERASE 4"/>
    <property type="match status" value="1"/>
</dbReference>
<feature type="transmembrane region" description="Helical" evidence="6">
    <location>
        <begin position="795"/>
        <end position="821"/>
    </location>
</feature>
<keyword evidence="3 6" id="KW-1133">Transmembrane helix</keyword>
<evidence type="ECO:0000313" key="7">
    <source>
        <dbReference type="EMBL" id="CAI8026899.1"/>
    </source>
</evidence>
<accession>A0AA35SCG4</accession>
<sequence length="830" mass="93002">MLAALQGKATSPTHLNPYSGLSNPRFTARCSHIQSCIDLLPLKDLHEFFPHLLANVFGYDHSQGWQLRGFNAKLHSDFPTLLNFFSPDGHIFRLMGKLESTNSLYEFPISCLPTPTQLSLTEGHVPHLYHDKVDHISPTKLHLTAFEYYIFHFAYYLIFQQTKPQPAPTATPLQDCIYSHLLDVYLNHFLPPLGTLPPALMMTSKQQGSPHHHGYTPPGYISCHPGELRAGGGTEAHAEEREAPLVQAEVLVQVLVEFWLNQNKYNGRHGDILAQAQNRFVPNEEHLLLTRRLVRHVHYFTNGSASGSPYNFLNPLTDDFRRSIIPTFIHKRLYYFLRYSFRHLPLDNTFRYVLELWLTYIQPWRYTDPLRPSSENKESLESLPRRWKAFVLDNFPFYSTLLTEIIGRSFQMDLTSDPGIVLLYRVTKVFTQPGLMDYINYGECLLVDSDLSYSSPGNTPAVDACSLKALFMELDGPLFTYQPLLQDNNTLSAVQLLVEKVQEARGMLSSRLNSSENLCLSQQQSSPPPPPLTPITPTSPVINPSNRWWKSVGGLFSVDGGSSPAPSPPSHPTSDLGKLQSLLETTQTNLITMFGISSPPKLSPTDSSPQWHQTTPPSLSPLRLAYSTTAAAGHTPFPETPKSLEPEYVRGTAQLTPRGKMQLIQGSRKSSNLKVPYLGDPLLQPVRSYENTTLVRVLHSCSLYLNERFARQLQSIGVSNSFLSGVAKQLLSPPLSPPFTHPPSTSDIPRTPKSKVTRVLTTPHSPSLATASPRFNLRPLASYYTISCVSVGLSLLWLLLLPLWFLLVIMLVLLVAVPCAFARGPHKKTL</sequence>
<protein>
    <submittedName>
        <fullName evidence="7">Sphingomyelin phosphodiesterase 4</fullName>
    </submittedName>
</protein>
<comment type="subcellular location">
    <subcellularLocation>
        <location evidence="1">Membrane</location>
        <topology evidence="1">Single-pass membrane protein</topology>
    </subcellularLocation>
</comment>
<keyword evidence="2 6" id="KW-0812">Transmembrane</keyword>
<name>A0AA35SCG4_GEOBA</name>
<dbReference type="GO" id="GO:0046475">
    <property type="term" value="P:glycerophospholipid catabolic process"/>
    <property type="evidence" value="ECO:0007669"/>
    <property type="project" value="TreeGrafter"/>
</dbReference>
<dbReference type="GO" id="GO:0050290">
    <property type="term" value="F:sphingomyelin phosphodiesterase D activity"/>
    <property type="evidence" value="ECO:0007669"/>
    <property type="project" value="InterPro"/>
</dbReference>
<dbReference type="EMBL" id="CASHTH010002246">
    <property type="protein sequence ID" value="CAI8026899.1"/>
    <property type="molecule type" value="Genomic_DNA"/>
</dbReference>
<feature type="region of interest" description="Disordered" evidence="5">
    <location>
        <begin position="516"/>
        <end position="539"/>
    </location>
</feature>
<gene>
    <name evidence="7" type="ORF">GBAR_LOCUS15412</name>
</gene>
<dbReference type="GO" id="GO:0016020">
    <property type="term" value="C:membrane"/>
    <property type="evidence" value="ECO:0007669"/>
    <property type="project" value="UniProtKB-SubCell"/>
</dbReference>
<evidence type="ECO:0000256" key="1">
    <source>
        <dbReference type="ARBA" id="ARBA00004167"/>
    </source>
</evidence>
<keyword evidence="8" id="KW-1185">Reference proteome</keyword>
<evidence type="ECO:0000256" key="4">
    <source>
        <dbReference type="ARBA" id="ARBA00023136"/>
    </source>
</evidence>
<dbReference type="InterPro" id="IPR024129">
    <property type="entry name" value="Sphingomy_SMPD4"/>
</dbReference>
<dbReference type="PANTHER" id="PTHR12988">
    <property type="entry name" value="SPHINGOMYELIN PHOSPHODIESTERASE 4"/>
    <property type="match status" value="1"/>
</dbReference>
<keyword evidence="4 6" id="KW-0472">Membrane</keyword>